<dbReference type="PANTHER" id="PTHR43390">
    <property type="entry name" value="SIGNAL PEPTIDASE I"/>
    <property type="match status" value="1"/>
</dbReference>
<dbReference type="EMBL" id="BARU01031286">
    <property type="protein sequence ID" value="GAH72983.1"/>
    <property type="molecule type" value="Genomic_DNA"/>
</dbReference>
<dbReference type="NCBIfam" id="TIGR02227">
    <property type="entry name" value="sigpep_I_bact"/>
    <property type="match status" value="1"/>
</dbReference>
<feature type="transmembrane region" description="Helical" evidence="3">
    <location>
        <begin position="12"/>
        <end position="29"/>
    </location>
</feature>
<keyword evidence="3" id="KW-0472">Membrane</keyword>
<proteinExistence type="inferred from homology"/>
<dbReference type="PRINTS" id="PR00727">
    <property type="entry name" value="LEADERPTASE"/>
</dbReference>
<dbReference type="GO" id="GO:0016020">
    <property type="term" value="C:membrane"/>
    <property type="evidence" value="ECO:0007669"/>
    <property type="project" value="InterPro"/>
</dbReference>
<evidence type="ECO:0000313" key="5">
    <source>
        <dbReference type="EMBL" id="GAH72983.1"/>
    </source>
</evidence>
<dbReference type="GO" id="GO:0006465">
    <property type="term" value="P:signal peptide processing"/>
    <property type="evidence" value="ECO:0007669"/>
    <property type="project" value="InterPro"/>
</dbReference>
<sequence length="191" mass="21640">WKGATNKLRAFFRDILLIVVAAVVISLLIQTTVQKSSVDGYCMEPGLQDEQQILINKVVYYFHEPERGDVIILHPPPPYSPEATPFIKRIIALPGDTIEVKNGAVYVNGLKLDEPYIKEPPAYNLRQKKIPENEYFVLGDNRNNANDSHNGWTVPRQNIIGKAWLSIWPPSEWGLVPNYSLNEQLEGSESK</sequence>
<keyword evidence="2" id="KW-0378">Hydrolase</keyword>
<protein>
    <recommendedName>
        <fullName evidence="4">Peptidase S26 domain-containing protein</fullName>
    </recommendedName>
</protein>
<dbReference type="CDD" id="cd06530">
    <property type="entry name" value="S26_SPase_I"/>
    <property type="match status" value="1"/>
</dbReference>
<comment type="similarity">
    <text evidence="1">Belongs to the peptidase S26 family.</text>
</comment>
<feature type="domain" description="Peptidase S26" evidence="4">
    <location>
        <begin position="15"/>
        <end position="168"/>
    </location>
</feature>
<gene>
    <name evidence="5" type="ORF">S03H2_49510</name>
</gene>
<dbReference type="InterPro" id="IPR019757">
    <property type="entry name" value="Pept_S26A_signal_pept_1_Lys-AS"/>
</dbReference>
<evidence type="ECO:0000256" key="2">
    <source>
        <dbReference type="ARBA" id="ARBA00022801"/>
    </source>
</evidence>
<accession>X1JT67</accession>
<reference evidence="5" key="1">
    <citation type="journal article" date="2014" name="Front. Microbiol.">
        <title>High frequency of phylogenetically diverse reductive dehalogenase-homologous genes in deep subseafloor sedimentary metagenomes.</title>
        <authorList>
            <person name="Kawai M."/>
            <person name="Futagami T."/>
            <person name="Toyoda A."/>
            <person name="Takaki Y."/>
            <person name="Nishi S."/>
            <person name="Hori S."/>
            <person name="Arai W."/>
            <person name="Tsubouchi T."/>
            <person name="Morono Y."/>
            <person name="Uchiyama I."/>
            <person name="Ito T."/>
            <person name="Fujiyama A."/>
            <person name="Inagaki F."/>
            <person name="Takami H."/>
        </authorList>
    </citation>
    <scope>NUCLEOTIDE SEQUENCE</scope>
    <source>
        <strain evidence="5">Expedition CK06-06</strain>
    </source>
</reference>
<dbReference type="Gene3D" id="2.10.109.10">
    <property type="entry name" value="Umud Fragment, subunit A"/>
    <property type="match status" value="1"/>
</dbReference>
<dbReference type="InterPro" id="IPR019533">
    <property type="entry name" value="Peptidase_S26"/>
</dbReference>
<dbReference type="AlphaFoldDB" id="X1JT67"/>
<dbReference type="GO" id="GO:0004252">
    <property type="term" value="F:serine-type endopeptidase activity"/>
    <property type="evidence" value="ECO:0007669"/>
    <property type="project" value="InterPro"/>
</dbReference>
<evidence type="ECO:0000259" key="4">
    <source>
        <dbReference type="Pfam" id="PF10502"/>
    </source>
</evidence>
<dbReference type="PROSITE" id="PS00760">
    <property type="entry name" value="SPASE_I_2"/>
    <property type="match status" value="1"/>
</dbReference>
<evidence type="ECO:0000256" key="1">
    <source>
        <dbReference type="ARBA" id="ARBA00009370"/>
    </source>
</evidence>
<keyword evidence="3" id="KW-1133">Transmembrane helix</keyword>
<dbReference type="SUPFAM" id="SSF51306">
    <property type="entry name" value="LexA/Signal peptidase"/>
    <property type="match status" value="1"/>
</dbReference>
<name>X1JT67_9ZZZZ</name>
<comment type="caution">
    <text evidence="5">The sequence shown here is derived from an EMBL/GenBank/DDBJ whole genome shotgun (WGS) entry which is preliminary data.</text>
</comment>
<organism evidence="5">
    <name type="scientific">marine sediment metagenome</name>
    <dbReference type="NCBI Taxonomy" id="412755"/>
    <lineage>
        <taxon>unclassified sequences</taxon>
        <taxon>metagenomes</taxon>
        <taxon>ecological metagenomes</taxon>
    </lineage>
</organism>
<dbReference type="InterPro" id="IPR000223">
    <property type="entry name" value="Pept_S26A_signal_pept_1"/>
</dbReference>
<keyword evidence="3" id="KW-0812">Transmembrane</keyword>
<evidence type="ECO:0000256" key="3">
    <source>
        <dbReference type="SAM" id="Phobius"/>
    </source>
</evidence>
<dbReference type="InterPro" id="IPR036286">
    <property type="entry name" value="LexA/Signal_pep-like_sf"/>
</dbReference>
<dbReference type="Pfam" id="PF10502">
    <property type="entry name" value="Peptidase_S26"/>
    <property type="match status" value="1"/>
</dbReference>
<dbReference type="PANTHER" id="PTHR43390:SF1">
    <property type="entry name" value="CHLOROPLAST PROCESSING PEPTIDASE"/>
    <property type="match status" value="1"/>
</dbReference>
<feature type="non-terminal residue" evidence="5">
    <location>
        <position position="1"/>
    </location>
</feature>